<dbReference type="Gene3D" id="3.40.50.150">
    <property type="entry name" value="Vaccinia Virus protein VP39"/>
    <property type="match status" value="1"/>
</dbReference>
<feature type="domain" description="Methyltransferase" evidence="2">
    <location>
        <begin position="43"/>
        <end position="138"/>
    </location>
</feature>
<dbReference type="InterPro" id="IPR029063">
    <property type="entry name" value="SAM-dependent_MTases_sf"/>
</dbReference>
<dbReference type="GO" id="GO:0032259">
    <property type="term" value="P:methylation"/>
    <property type="evidence" value="ECO:0007669"/>
    <property type="project" value="UniProtKB-KW"/>
</dbReference>
<dbReference type="CDD" id="cd02440">
    <property type="entry name" value="AdoMet_MTases"/>
    <property type="match status" value="1"/>
</dbReference>
<dbReference type="eggNOG" id="COG2227">
    <property type="taxonomic scope" value="Bacteria"/>
</dbReference>
<dbReference type="EMBL" id="CCSD01000050">
    <property type="protein sequence ID" value="CDZ88317.1"/>
    <property type="molecule type" value="Genomic_DNA"/>
</dbReference>
<name>A0A098BJC5_9NOCA</name>
<sequence>MPEHLQDEELWDERYRSRPALWSGEPNRHLVGEVADLSSGFALDVGCGEGADAIWLAQRGWRVDGVDVSGVALQRAAEHADRAGAEVAGRISWLHENLTAWDPGRGRYDLVSAQYMHLPSPERDVLFRRLGEAVAPGGTLLIVGHHPSDLQTTVPRPPRPELFFTGADVVALLDPDGWDVVTDAAVAREATDPDGRVVTVHDTVVGARRR</sequence>
<protein>
    <submittedName>
        <fullName evidence="3">Type 11 methyltransferase</fullName>
    </submittedName>
</protein>
<accession>A0A098BJC5</accession>
<dbReference type="Proteomes" id="UP000042997">
    <property type="component" value="Unassembled WGS sequence"/>
</dbReference>
<dbReference type="Pfam" id="PF13649">
    <property type="entry name" value="Methyltransf_25"/>
    <property type="match status" value="1"/>
</dbReference>
<dbReference type="OrthoDB" id="9786503at2"/>
<reference evidence="3 4" key="1">
    <citation type="journal article" date="2014" name="Genome Announc.">
        <title>Draft Genome Sequence of Propane- and Butane-Oxidizing Actinobacterium Rhodococcus ruber IEGM 231.</title>
        <authorList>
            <person name="Ivshina I.B."/>
            <person name="Kuyukina M.S."/>
            <person name="Krivoruchko A.V."/>
            <person name="Barbe V."/>
            <person name="Fischer C."/>
        </authorList>
    </citation>
    <scope>NUCLEOTIDE SEQUENCE [LARGE SCALE GENOMIC DNA]</scope>
</reference>
<dbReference type="RefSeq" id="WP_040271447.1">
    <property type="nucleotide sequence ID" value="NZ_JAJNCM010000018.1"/>
</dbReference>
<dbReference type="SUPFAM" id="SSF53335">
    <property type="entry name" value="S-adenosyl-L-methionine-dependent methyltransferases"/>
    <property type="match status" value="1"/>
</dbReference>
<dbReference type="GO" id="GO:0008168">
    <property type="term" value="F:methyltransferase activity"/>
    <property type="evidence" value="ECO:0007669"/>
    <property type="project" value="UniProtKB-KW"/>
</dbReference>
<dbReference type="AlphaFoldDB" id="A0A098BJC5"/>
<dbReference type="PANTHER" id="PTHR43861">
    <property type="entry name" value="TRANS-ACONITATE 2-METHYLTRANSFERASE-RELATED"/>
    <property type="match status" value="1"/>
</dbReference>
<dbReference type="PANTHER" id="PTHR43861:SF3">
    <property type="entry name" value="PUTATIVE (AFU_ORTHOLOGUE AFUA_2G14390)-RELATED"/>
    <property type="match status" value="1"/>
</dbReference>
<evidence type="ECO:0000259" key="2">
    <source>
        <dbReference type="Pfam" id="PF13649"/>
    </source>
</evidence>
<dbReference type="InterPro" id="IPR041698">
    <property type="entry name" value="Methyltransf_25"/>
</dbReference>
<organism evidence="3 4">
    <name type="scientific">Rhodococcus ruber</name>
    <dbReference type="NCBI Taxonomy" id="1830"/>
    <lineage>
        <taxon>Bacteria</taxon>
        <taxon>Bacillati</taxon>
        <taxon>Actinomycetota</taxon>
        <taxon>Actinomycetes</taxon>
        <taxon>Mycobacteriales</taxon>
        <taxon>Nocardiaceae</taxon>
        <taxon>Rhodococcus</taxon>
    </lineage>
</organism>
<keyword evidence="1 3" id="KW-0808">Transferase</keyword>
<evidence type="ECO:0000313" key="3">
    <source>
        <dbReference type="EMBL" id="CDZ88317.1"/>
    </source>
</evidence>
<keyword evidence="3" id="KW-0489">Methyltransferase</keyword>
<evidence type="ECO:0000313" key="4">
    <source>
        <dbReference type="Proteomes" id="UP000042997"/>
    </source>
</evidence>
<gene>
    <name evidence="3" type="ORF">RHRU231_40067</name>
</gene>
<evidence type="ECO:0000256" key="1">
    <source>
        <dbReference type="ARBA" id="ARBA00022679"/>
    </source>
</evidence>
<proteinExistence type="predicted"/>